<comment type="caution">
    <text evidence="3">The sequence shown here is derived from an EMBL/GenBank/DDBJ whole genome shotgun (WGS) entry which is preliminary data.</text>
</comment>
<name>A0A2H1CRS6_FASHE</name>
<evidence type="ECO:0000313" key="3">
    <source>
        <dbReference type="EMBL" id="THD27685.1"/>
    </source>
</evidence>
<keyword evidence="4" id="KW-1185">Reference proteome</keyword>
<feature type="compositionally biased region" description="Basic and acidic residues" evidence="1">
    <location>
        <begin position="231"/>
        <end position="245"/>
    </location>
</feature>
<proteinExistence type="predicted"/>
<feature type="region of interest" description="Disordered" evidence="1">
    <location>
        <begin position="198"/>
        <end position="245"/>
    </location>
</feature>
<evidence type="ECO:0000259" key="2">
    <source>
        <dbReference type="Pfam" id="PF25356"/>
    </source>
</evidence>
<gene>
    <name evidence="3" type="ORF">D915_001582</name>
</gene>
<feature type="domain" description="Trematode PH-like" evidence="2">
    <location>
        <begin position="29"/>
        <end position="159"/>
    </location>
</feature>
<evidence type="ECO:0000256" key="1">
    <source>
        <dbReference type="SAM" id="MobiDB-lite"/>
    </source>
</evidence>
<sequence length="329" mass="37455">MTRNTSKSRSGSKARSNQSLNGETIDRKTKQVVFFKSTVCSIAKQMRTSEDAYQEALVGKLLASQLKKRHAHGAEILCLEDRLNFKKTKVFSKAPFRNWVMYSDIEHYFVFPGHDNLFMLVIKSTTPGKSLFETYKCKTAEETTRLRRLVCQACTDPMKKLRSNNETNRPCSAVSEVSLHENAISQPNIHEAVNGDAEDDECNIDDHHSTASDGESEREEVFPVVDQMPTKAERPERSPSVKSEDAFDVRELSPIMFNETNAVMTKVTPLQAAPQLEPLDIDGDMMKNDEECTTYFDYDLRSGAVLNHEGPIFMYLRRYPVAKNEDRYD</sequence>
<protein>
    <recommendedName>
        <fullName evidence="2">Trematode PH-like domain-containing protein</fullName>
    </recommendedName>
</protein>
<feature type="region of interest" description="Disordered" evidence="1">
    <location>
        <begin position="1"/>
        <end position="22"/>
    </location>
</feature>
<dbReference type="InterPro" id="IPR057376">
    <property type="entry name" value="PH_trem"/>
</dbReference>
<dbReference type="EMBL" id="JXXN02000352">
    <property type="protein sequence ID" value="THD27685.1"/>
    <property type="molecule type" value="Genomic_DNA"/>
</dbReference>
<dbReference type="Proteomes" id="UP000230066">
    <property type="component" value="Unassembled WGS sequence"/>
</dbReference>
<organism evidence="3 4">
    <name type="scientific">Fasciola hepatica</name>
    <name type="common">Liver fluke</name>
    <dbReference type="NCBI Taxonomy" id="6192"/>
    <lineage>
        <taxon>Eukaryota</taxon>
        <taxon>Metazoa</taxon>
        <taxon>Spiralia</taxon>
        <taxon>Lophotrochozoa</taxon>
        <taxon>Platyhelminthes</taxon>
        <taxon>Trematoda</taxon>
        <taxon>Digenea</taxon>
        <taxon>Plagiorchiida</taxon>
        <taxon>Echinostomata</taxon>
        <taxon>Echinostomatoidea</taxon>
        <taxon>Fasciolidae</taxon>
        <taxon>Fasciola</taxon>
    </lineage>
</organism>
<dbReference type="AlphaFoldDB" id="A0A2H1CRS6"/>
<accession>A0A2H1CRS6</accession>
<dbReference type="Pfam" id="PF25356">
    <property type="entry name" value="PH_trem"/>
    <property type="match status" value="1"/>
</dbReference>
<reference evidence="3" key="1">
    <citation type="submission" date="2019-03" db="EMBL/GenBank/DDBJ databases">
        <title>Improved annotation for the trematode Fasciola hepatica.</title>
        <authorList>
            <person name="Choi Y.-J."/>
            <person name="Martin J."/>
            <person name="Mitreva M."/>
        </authorList>
    </citation>
    <scope>NUCLEOTIDE SEQUENCE [LARGE SCALE GENOMIC DNA]</scope>
</reference>
<evidence type="ECO:0000313" key="4">
    <source>
        <dbReference type="Proteomes" id="UP000230066"/>
    </source>
</evidence>